<feature type="domain" description="Nucleolar protein Dnt1-like N-terminal" evidence="2">
    <location>
        <begin position="40"/>
        <end position="98"/>
    </location>
</feature>
<feature type="compositionally biased region" description="Low complexity" evidence="1">
    <location>
        <begin position="375"/>
        <end position="386"/>
    </location>
</feature>
<dbReference type="Pfam" id="PF10407">
    <property type="entry name" value="Cytokin_check_N"/>
    <property type="match status" value="1"/>
</dbReference>
<name>A0A9P8KWP2_9PEZI</name>
<gene>
    <name evidence="3" type="ORF">FGG08_007217</name>
</gene>
<feature type="compositionally biased region" description="Low complexity" evidence="1">
    <location>
        <begin position="929"/>
        <end position="954"/>
    </location>
</feature>
<feature type="region of interest" description="Disordered" evidence="1">
    <location>
        <begin position="321"/>
        <end position="757"/>
    </location>
</feature>
<feature type="compositionally biased region" description="Basic and acidic residues" evidence="1">
    <location>
        <begin position="544"/>
        <end position="610"/>
    </location>
</feature>
<feature type="compositionally biased region" description="Polar residues" evidence="1">
    <location>
        <begin position="1204"/>
        <end position="1253"/>
    </location>
</feature>
<evidence type="ECO:0000313" key="3">
    <source>
        <dbReference type="EMBL" id="KAH0534191.1"/>
    </source>
</evidence>
<evidence type="ECO:0000259" key="2">
    <source>
        <dbReference type="Pfam" id="PF10407"/>
    </source>
</evidence>
<feature type="compositionally biased region" description="Basic and acidic residues" evidence="1">
    <location>
        <begin position="617"/>
        <end position="691"/>
    </location>
</feature>
<evidence type="ECO:0000256" key="1">
    <source>
        <dbReference type="SAM" id="MobiDB-lite"/>
    </source>
</evidence>
<feature type="compositionally biased region" description="Polar residues" evidence="1">
    <location>
        <begin position="245"/>
        <end position="268"/>
    </location>
</feature>
<feature type="compositionally biased region" description="Basic and acidic residues" evidence="1">
    <location>
        <begin position="185"/>
        <end position="200"/>
    </location>
</feature>
<feature type="compositionally biased region" description="Polar residues" evidence="1">
    <location>
        <begin position="955"/>
        <end position="974"/>
    </location>
</feature>
<feature type="region of interest" description="Disordered" evidence="1">
    <location>
        <begin position="148"/>
        <end position="232"/>
    </location>
</feature>
<dbReference type="InterPro" id="IPR018844">
    <property type="entry name" value="Dnt1-like_N"/>
</dbReference>
<comment type="caution">
    <text evidence="3">The sequence shown here is derived from an EMBL/GenBank/DDBJ whole genome shotgun (WGS) entry which is preliminary data.</text>
</comment>
<feature type="region of interest" description="Disordered" evidence="1">
    <location>
        <begin position="245"/>
        <end position="298"/>
    </location>
</feature>
<feature type="compositionally biased region" description="Acidic residues" evidence="1">
    <location>
        <begin position="1134"/>
        <end position="1144"/>
    </location>
</feature>
<feature type="compositionally biased region" description="Basic and acidic residues" evidence="1">
    <location>
        <begin position="748"/>
        <end position="757"/>
    </location>
</feature>
<evidence type="ECO:0000313" key="4">
    <source>
        <dbReference type="Proteomes" id="UP000698800"/>
    </source>
</evidence>
<feature type="compositionally biased region" description="Polar residues" evidence="1">
    <location>
        <begin position="860"/>
        <end position="893"/>
    </location>
</feature>
<feature type="compositionally biased region" description="Basic and acidic residues" evidence="1">
    <location>
        <begin position="700"/>
        <end position="739"/>
    </location>
</feature>
<dbReference type="EMBL" id="JAGHQL010000262">
    <property type="protein sequence ID" value="KAH0534191.1"/>
    <property type="molecule type" value="Genomic_DNA"/>
</dbReference>
<feature type="compositionally biased region" description="Low complexity" evidence="1">
    <location>
        <begin position="1003"/>
        <end position="1013"/>
    </location>
</feature>
<feature type="compositionally biased region" description="Low complexity" evidence="1">
    <location>
        <begin position="1091"/>
        <end position="1133"/>
    </location>
</feature>
<feature type="compositionally biased region" description="Polar residues" evidence="1">
    <location>
        <begin position="415"/>
        <end position="433"/>
    </location>
</feature>
<dbReference type="Proteomes" id="UP000698800">
    <property type="component" value="Unassembled WGS sequence"/>
</dbReference>
<feature type="compositionally biased region" description="Basic and acidic residues" evidence="1">
    <location>
        <begin position="770"/>
        <end position="779"/>
    </location>
</feature>
<feature type="compositionally biased region" description="Low complexity" evidence="1">
    <location>
        <begin position="1145"/>
        <end position="1156"/>
    </location>
</feature>
<feature type="region of interest" description="Disordered" evidence="1">
    <location>
        <begin position="1036"/>
        <end position="1307"/>
    </location>
</feature>
<feature type="compositionally biased region" description="Low complexity" evidence="1">
    <location>
        <begin position="1269"/>
        <end position="1282"/>
    </location>
</feature>
<feature type="compositionally biased region" description="Basic and acidic residues" evidence="1">
    <location>
        <begin position="490"/>
        <end position="535"/>
    </location>
</feature>
<feature type="compositionally biased region" description="Acidic residues" evidence="1">
    <location>
        <begin position="175"/>
        <end position="184"/>
    </location>
</feature>
<keyword evidence="4" id="KW-1185">Reference proteome</keyword>
<accession>A0A9P8KWP2</accession>
<dbReference type="OrthoDB" id="6365676at2759"/>
<organism evidence="3 4">
    <name type="scientific">Glutinoglossum americanum</name>
    <dbReference type="NCBI Taxonomy" id="1670608"/>
    <lineage>
        <taxon>Eukaryota</taxon>
        <taxon>Fungi</taxon>
        <taxon>Dikarya</taxon>
        <taxon>Ascomycota</taxon>
        <taxon>Pezizomycotina</taxon>
        <taxon>Geoglossomycetes</taxon>
        <taxon>Geoglossales</taxon>
        <taxon>Geoglossaceae</taxon>
        <taxon>Glutinoglossum</taxon>
    </lineage>
</organism>
<sequence>MRLQVQVLPLQDRRFAGKASSPSINQNQQHSNLPQGALSFLEICDDSITLDELCSKLCVRFARIYPHKPPLNIKKLQDVYENDLDLVYTVGDVFDDKSADQQNSVVRVLQAPTTRDSSVPPQSALRPHIHSFAGRKRVLGGLGNSRDITKVGCAEGGSPEPKAGRASKRRRFQELVEDEEEEVDPDRPIPSKELNPKDMAKPTQLSGNEPVIGQENLPNPAKDTSGVNSRPFDKLNHQILSDTLTVPESPINQGRHQVMDDQSSQANGLASDPDDESAKSESVDDDNGLLHSIPRSSICSPFPEGEGIIGENLAITSQDLLPSLPTPRAQGFRSDDLSGRPQSIITPSDMAGISAPIEAHSSNKLKRPNPSMFKSSSRSTGSTEGSPGVYDAIETDEEGSPSLWRPAKRAKRHNSFTSIMNGQSPRPKTSGNGKNKRSPGRASVATKRHERKSISPSEVKWLRDHEGFCSQSHAQGKRNPENGSSSNHTPNERDKGNKANEWSTKEQIQRDSRVKAMEEEGKKALAEAERERLENEAEANTQKNMERIKQQKQREGKENQRRADERVRQQAEESRRKEEEDRRARETNERHQKEADDKKRNDEEDRRAREIGGGSQKEADDKKRKEEEDRKAQEITERRQKEADARKRKEKEDLREKGVKDKEEAARLERVKREEKRLGKERQSQERKEQAQRIAQAKALKAEKVEKEAEAKRLAKKKEEKALGEATEKAGKTEKEVGTKRLAKKKQEKTVKETAEKAEKNIKETEVKMLANTKEEMTVRDPAGTAVEQAGSGEKGKMVERVVSTATESTRNGKLKGGRRMSTTPLFPRAVTSKDALLNGYGSGSVPKAPVRDAGLDPQMSISSEQGASMRRSVSFQIDESPQPASNPMSSSPKLVDPAPALTPNPALLQVPRKVTKVYPPGMGPDSLASPAPVPAQQPVSASPRPKGKSPPSSNNQTPKARTSSNLRQSSTKGKATDGKPAQNPVPKSAPKPESAIQEIVISSESDSGSSYHSDTDSGNENSVVLATAKRIGYAAASTAKADDKEGVLPEPGTATSESQSRPHPEPPSRGQPRISSPTRSPVRFVTHTPSESSSYDSVSASRSPQSESSPSSRSGSSSPTHSRSRSDSTGEASSDDEDTEDDVSTSLQSSSRPSSRAAKKISGNDDEAISDISSGSKEAANLLNSALPQSAQHSTRTRGKPSSIRSPLAGSSSQAKPSLNSFPSLSQLGSQSFDHNAQNIQKTPRSHQSLPRNGSRGGNRPTPVALPEDSGSSSGESSSNDDNGDDNGLPKDRRAGNSEPNNKVARGLKGLISGMLYWRSSQGAAD</sequence>
<protein>
    <recommendedName>
        <fullName evidence="2">Nucleolar protein Dnt1-like N-terminal domain-containing protein</fullName>
    </recommendedName>
</protein>
<reference evidence="3" key="1">
    <citation type="submission" date="2021-03" db="EMBL/GenBank/DDBJ databases">
        <title>Comparative genomics and phylogenomic investigation of the class Geoglossomycetes provide insights into ecological specialization and systematics.</title>
        <authorList>
            <person name="Melie T."/>
            <person name="Pirro S."/>
            <person name="Miller A.N."/>
            <person name="Quandt A."/>
        </authorList>
    </citation>
    <scope>NUCLEOTIDE SEQUENCE</scope>
    <source>
        <strain evidence="3">GBOQ0MN5Z8</strain>
    </source>
</reference>
<feature type="compositionally biased region" description="Low complexity" evidence="1">
    <location>
        <begin position="898"/>
        <end position="909"/>
    </location>
</feature>
<feature type="compositionally biased region" description="Polar residues" evidence="1">
    <location>
        <begin position="1172"/>
        <end position="1195"/>
    </location>
</feature>
<feature type="region of interest" description="Disordered" evidence="1">
    <location>
        <begin position="770"/>
        <end position="1023"/>
    </location>
</feature>
<proteinExistence type="predicted"/>